<gene>
    <name evidence="2" type="ORF">XENOCAPTIV_025132</name>
</gene>
<name>A0ABV0SAG7_9TELE</name>
<evidence type="ECO:0000313" key="3">
    <source>
        <dbReference type="Proteomes" id="UP001434883"/>
    </source>
</evidence>
<dbReference type="PANTHER" id="PTHR15653:SF2">
    <property type="entry name" value="STRIATIN"/>
    <property type="match status" value="1"/>
</dbReference>
<organism evidence="2 3">
    <name type="scientific">Xenoophorus captivus</name>
    <dbReference type="NCBI Taxonomy" id="1517983"/>
    <lineage>
        <taxon>Eukaryota</taxon>
        <taxon>Metazoa</taxon>
        <taxon>Chordata</taxon>
        <taxon>Craniata</taxon>
        <taxon>Vertebrata</taxon>
        <taxon>Euteleostomi</taxon>
        <taxon>Actinopterygii</taxon>
        <taxon>Neopterygii</taxon>
        <taxon>Teleostei</taxon>
        <taxon>Neoteleostei</taxon>
        <taxon>Acanthomorphata</taxon>
        <taxon>Ovalentaria</taxon>
        <taxon>Atherinomorphae</taxon>
        <taxon>Cyprinodontiformes</taxon>
        <taxon>Goodeidae</taxon>
        <taxon>Xenoophorus</taxon>
    </lineage>
</organism>
<dbReference type="Pfam" id="PF00400">
    <property type="entry name" value="WD40"/>
    <property type="match status" value="1"/>
</dbReference>
<feature type="repeat" description="WD" evidence="1">
    <location>
        <begin position="48"/>
        <end position="80"/>
    </location>
</feature>
<dbReference type="PROSITE" id="PS50082">
    <property type="entry name" value="WD_REPEATS_2"/>
    <property type="match status" value="1"/>
</dbReference>
<dbReference type="Proteomes" id="UP001434883">
    <property type="component" value="Unassembled WGS sequence"/>
</dbReference>
<dbReference type="EMBL" id="JAHRIN010073229">
    <property type="protein sequence ID" value="MEQ2216912.1"/>
    <property type="molecule type" value="Genomic_DNA"/>
</dbReference>
<reference evidence="2 3" key="1">
    <citation type="submission" date="2021-06" db="EMBL/GenBank/DDBJ databases">
        <authorList>
            <person name="Palmer J.M."/>
        </authorList>
    </citation>
    <scope>NUCLEOTIDE SEQUENCE [LARGE SCALE GENOMIC DNA]</scope>
    <source>
        <strain evidence="2 3">XC_2019</strain>
        <tissue evidence="2">Muscle</tissue>
    </source>
</reference>
<evidence type="ECO:0000313" key="2">
    <source>
        <dbReference type="EMBL" id="MEQ2216912.1"/>
    </source>
</evidence>
<dbReference type="InterPro" id="IPR015943">
    <property type="entry name" value="WD40/YVTN_repeat-like_dom_sf"/>
</dbReference>
<proteinExistence type="predicted"/>
<accession>A0ABV0SAG7</accession>
<dbReference type="InterPro" id="IPR051488">
    <property type="entry name" value="WD_repeat_striatin"/>
</dbReference>
<sequence length="194" mass="21184">MPSPNIDPYDSYGTTLRSFLVKLLLLTDNWFLHPLHPAAEASILRGALCGHTDSVWGLVYSSVHHRLLSCSADGSVRLWNAADISPALAVFNEDGDLGVANSVDLVSSDPAYMVTSFDTGHIGLFNMETQQLFLTFDSAGPPESPCKINQVLSHPTLPITITAQEDRHIQFFDNNTGGASPRWVFQLDSPRTSV</sequence>
<comment type="caution">
    <text evidence="2">The sequence shown here is derived from an EMBL/GenBank/DDBJ whole genome shotgun (WGS) entry which is preliminary data.</text>
</comment>
<protein>
    <submittedName>
        <fullName evidence="2">Uncharacterized protein</fullName>
    </submittedName>
</protein>
<keyword evidence="3" id="KW-1185">Reference proteome</keyword>
<evidence type="ECO:0000256" key="1">
    <source>
        <dbReference type="PROSITE-ProRule" id="PRU00221"/>
    </source>
</evidence>
<dbReference type="SMART" id="SM00320">
    <property type="entry name" value="WD40"/>
    <property type="match status" value="3"/>
</dbReference>
<dbReference type="SUPFAM" id="SSF50978">
    <property type="entry name" value="WD40 repeat-like"/>
    <property type="match status" value="1"/>
</dbReference>
<dbReference type="PANTHER" id="PTHR15653">
    <property type="entry name" value="STRIATIN"/>
    <property type="match status" value="1"/>
</dbReference>
<keyword evidence="1" id="KW-0853">WD repeat</keyword>
<dbReference type="InterPro" id="IPR001680">
    <property type="entry name" value="WD40_rpt"/>
</dbReference>
<dbReference type="Gene3D" id="2.130.10.10">
    <property type="entry name" value="YVTN repeat-like/Quinoprotein amine dehydrogenase"/>
    <property type="match status" value="1"/>
</dbReference>
<dbReference type="PROSITE" id="PS50294">
    <property type="entry name" value="WD_REPEATS_REGION"/>
    <property type="match status" value="1"/>
</dbReference>
<dbReference type="InterPro" id="IPR036322">
    <property type="entry name" value="WD40_repeat_dom_sf"/>
</dbReference>